<dbReference type="PROSITE" id="PS50127">
    <property type="entry name" value="UBC_2"/>
    <property type="match status" value="1"/>
</dbReference>
<sequence>MSASKRVVKELEGLQNELPPYLRNLTCKASDVLQWHVLLLPERPPYNLKAFHLTVSFPKEYPLKPPKVKFTTAIYHPAVDSNGDVCLPIISKENWKPQTRICQVLEALSMLVNRPEESLPLRLSLAQQLEQNPDLFNQEASDFTLEFGEDRPS</sequence>
<dbReference type="Pfam" id="PF00179">
    <property type="entry name" value="UQ_con"/>
    <property type="match status" value="1"/>
</dbReference>
<keyword evidence="3" id="KW-0808">Transferase</keyword>
<evidence type="ECO:0000256" key="3">
    <source>
        <dbReference type="ARBA" id="ARBA00022679"/>
    </source>
</evidence>
<dbReference type="FunFam" id="3.10.110.10:FF:000011">
    <property type="entry name" value="Ubiquitin-conjugating enzyme E2 L3"/>
    <property type="match status" value="1"/>
</dbReference>
<proteinExistence type="predicted"/>
<keyword evidence="6" id="KW-1185">Reference proteome</keyword>
<dbReference type="EC" id="2.3.2.23" evidence="2"/>
<evidence type="ECO:0000259" key="5">
    <source>
        <dbReference type="PROSITE" id="PS50127"/>
    </source>
</evidence>
<dbReference type="STRING" id="9365.ENSEEUP00000011182"/>
<evidence type="ECO:0000256" key="2">
    <source>
        <dbReference type="ARBA" id="ARBA00012486"/>
    </source>
</evidence>
<dbReference type="RefSeq" id="XP_007519531.1">
    <property type="nucleotide sequence ID" value="XM_007519469.3"/>
</dbReference>
<dbReference type="InterPro" id="IPR050113">
    <property type="entry name" value="Ub_conjugating_enzyme"/>
</dbReference>
<reference evidence="7" key="1">
    <citation type="submission" date="2025-08" db="UniProtKB">
        <authorList>
            <consortium name="RefSeq"/>
        </authorList>
    </citation>
    <scope>IDENTIFICATION</scope>
</reference>
<dbReference type="InterPro" id="IPR000608">
    <property type="entry name" value="UBC"/>
</dbReference>
<dbReference type="eggNOG" id="KOG0422">
    <property type="taxonomic scope" value="Eukaryota"/>
</dbReference>
<dbReference type="AlphaFoldDB" id="A0A1S2ZHM6"/>
<dbReference type="OrthoDB" id="9973183at2759"/>
<evidence type="ECO:0000256" key="4">
    <source>
        <dbReference type="ARBA" id="ARBA00022786"/>
    </source>
</evidence>
<evidence type="ECO:0000313" key="7">
    <source>
        <dbReference type="RefSeq" id="XP_007519531.1"/>
    </source>
</evidence>
<dbReference type="SUPFAM" id="SSF54495">
    <property type="entry name" value="UBC-like"/>
    <property type="match status" value="1"/>
</dbReference>
<dbReference type="CTD" id="9246"/>
<feature type="domain" description="UBC core" evidence="5">
    <location>
        <begin position="2"/>
        <end position="149"/>
    </location>
</feature>
<gene>
    <name evidence="7" type="primary">UBE2L6</name>
</gene>
<protein>
    <recommendedName>
        <fullName evidence="2">E2 ubiquitin-conjugating enzyme</fullName>
        <ecNumber evidence="2">2.3.2.23</ecNumber>
    </recommendedName>
</protein>
<name>A0A1S2ZHM6_ERIEU</name>
<dbReference type="SMART" id="SM00212">
    <property type="entry name" value="UBCc"/>
    <property type="match status" value="1"/>
</dbReference>
<organism evidence="6 7">
    <name type="scientific">Erinaceus europaeus</name>
    <name type="common">Western European hedgehog</name>
    <dbReference type="NCBI Taxonomy" id="9365"/>
    <lineage>
        <taxon>Eukaryota</taxon>
        <taxon>Metazoa</taxon>
        <taxon>Chordata</taxon>
        <taxon>Craniata</taxon>
        <taxon>Vertebrata</taxon>
        <taxon>Euteleostomi</taxon>
        <taxon>Mammalia</taxon>
        <taxon>Eutheria</taxon>
        <taxon>Laurasiatheria</taxon>
        <taxon>Eulipotyphla</taxon>
        <taxon>Erinaceidae</taxon>
        <taxon>Erinaceinae</taxon>
        <taxon>Erinaceus</taxon>
    </lineage>
</organism>
<dbReference type="InterPro" id="IPR016135">
    <property type="entry name" value="UBQ-conjugating_enzyme/RWD"/>
</dbReference>
<comment type="catalytic activity">
    <reaction evidence="1">
        <text>S-ubiquitinyl-[E1 ubiquitin-activating enzyme]-L-cysteine + [E2 ubiquitin-conjugating enzyme]-L-cysteine = [E1 ubiquitin-activating enzyme]-L-cysteine + S-ubiquitinyl-[E2 ubiquitin-conjugating enzyme]-L-cysteine.</text>
        <dbReference type="EC" id="2.3.2.23"/>
    </reaction>
</comment>
<dbReference type="Proteomes" id="UP001652624">
    <property type="component" value="Chromosome 17"/>
</dbReference>
<evidence type="ECO:0000256" key="1">
    <source>
        <dbReference type="ARBA" id="ARBA00000485"/>
    </source>
</evidence>
<dbReference type="GO" id="GO:0061631">
    <property type="term" value="F:ubiquitin conjugating enzyme activity"/>
    <property type="evidence" value="ECO:0007669"/>
    <property type="project" value="UniProtKB-EC"/>
</dbReference>
<keyword evidence="4" id="KW-0833">Ubl conjugation pathway</keyword>
<evidence type="ECO:0000313" key="6">
    <source>
        <dbReference type="Proteomes" id="UP001652624"/>
    </source>
</evidence>
<dbReference type="PANTHER" id="PTHR24067">
    <property type="entry name" value="UBIQUITIN-CONJUGATING ENZYME E2"/>
    <property type="match status" value="1"/>
</dbReference>
<dbReference type="FunCoup" id="A0A1S2ZHM6">
    <property type="interactions" value="242"/>
</dbReference>
<dbReference type="InParanoid" id="A0A1S2ZHM6"/>
<accession>A0A1S2ZHM6</accession>
<dbReference type="Gene3D" id="3.10.110.10">
    <property type="entry name" value="Ubiquitin Conjugating Enzyme"/>
    <property type="match status" value="1"/>
</dbReference>
<dbReference type="GeneID" id="103110297"/>